<keyword evidence="3" id="KW-1185">Reference proteome</keyword>
<evidence type="ECO:0000313" key="2">
    <source>
        <dbReference type="EMBL" id="QTA79903.1"/>
    </source>
</evidence>
<dbReference type="Proteomes" id="UP000663720">
    <property type="component" value="Chromosome"/>
</dbReference>
<feature type="transmembrane region" description="Helical" evidence="1">
    <location>
        <begin position="6"/>
        <end position="27"/>
    </location>
</feature>
<keyword evidence="1" id="KW-0472">Membrane</keyword>
<dbReference type="AlphaFoldDB" id="A0A975GG58"/>
<sequence length="172" mass="20003">MNIQPVTIANCVLIIIGAMIILFCILETKGFIDVILFIPEIQRKRIKIYLMIHRGLMIFFFYGYIIALSAFIFNFSLVSEIFVSIIFFLGAVFVYISIIVQSKLFAEIQTTIQGMLPICSMCKKIQTKNKDNIEIWKRVEDYISERTDVAFSHGYCPECYEKEIKKIKTKIE</sequence>
<dbReference type="KEGG" id="dli:dnl_21850"/>
<organism evidence="2 3">
    <name type="scientific">Desulfonema limicola</name>
    <dbReference type="NCBI Taxonomy" id="45656"/>
    <lineage>
        <taxon>Bacteria</taxon>
        <taxon>Pseudomonadati</taxon>
        <taxon>Thermodesulfobacteriota</taxon>
        <taxon>Desulfobacteria</taxon>
        <taxon>Desulfobacterales</taxon>
        <taxon>Desulfococcaceae</taxon>
        <taxon>Desulfonema</taxon>
    </lineage>
</organism>
<keyword evidence="1" id="KW-1133">Transmembrane helix</keyword>
<evidence type="ECO:0000256" key="1">
    <source>
        <dbReference type="SAM" id="Phobius"/>
    </source>
</evidence>
<protein>
    <submittedName>
        <fullName evidence="2">Uncharacterized protein</fullName>
    </submittedName>
</protein>
<keyword evidence="1" id="KW-0812">Transmembrane</keyword>
<feature type="transmembrane region" description="Helical" evidence="1">
    <location>
        <begin position="81"/>
        <end position="100"/>
    </location>
</feature>
<dbReference type="RefSeq" id="WP_207691603.1">
    <property type="nucleotide sequence ID" value="NZ_CP061799.1"/>
</dbReference>
<name>A0A975GG58_9BACT</name>
<reference evidence="2" key="1">
    <citation type="journal article" date="2021" name="Microb. Physiol.">
        <title>Proteogenomic Insights into the Physiology of Marine, Sulfate-Reducing, Filamentous Desulfonema limicola and Desulfonema magnum.</title>
        <authorList>
            <person name="Schnaars V."/>
            <person name="Wohlbrand L."/>
            <person name="Scheve S."/>
            <person name="Hinrichs C."/>
            <person name="Reinhardt R."/>
            <person name="Rabus R."/>
        </authorList>
    </citation>
    <scope>NUCLEOTIDE SEQUENCE</scope>
    <source>
        <strain evidence="2">5ac10</strain>
    </source>
</reference>
<gene>
    <name evidence="2" type="ORF">dnl_21850</name>
</gene>
<accession>A0A975GG58</accession>
<dbReference type="EMBL" id="CP061799">
    <property type="protein sequence ID" value="QTA79903.1"/>
    <property type="molecule type" value="Genomic_DNA"/>
</dbReference>
<proteinExistence type="predicted"/>
<feature type="transmembrane region" description="Helical" evidence="1">
    <location>
        <begin position="48"/>
        <end position="75"/>
    </location>
</feature>
<evidence type="ECO:0000313" key="3">
    <source>
        <dbReference type="Proteomes" id="UP000663720"/>
    </source>
</evidence>